<dbReference type="Pfam" id="PF24763">
    <property type="entry name" value="CGL160_C"/>
    <property type="match status" value="1"/>
</dbReference>
<evidence type="ECO:0000256" key="4">
    <source>
        <dbReference type="ARBA" id="ARBA00023136"/>
    </source>
</evidence>
<gene>
    <name evidence="7" type="ORF">SLEP1_g34501</name>
</gene>
<evidence type="ECO:0000259" key="6">
    <source>
        <dbReference type="Pfam" id="PF24763"/>
    </source>
</evidence>
<evidence type="ECO:0000256" key="1">
    <source>
        <dbReference type="ARBA" id="ARBA00004141"/>
    </source>
</evidence>
<keyword evidence="4 5" id="KW-0472">Membrane</keyword>
<dbReference type="PANTHER" id="PTHR34118">
    <property type="entry name" value="NF-KAPPA-B INHIBITOR-LIKE PROTEIN-RELATED"/>
    <property type="match status" value="1"/>
</dbReference>
<keyword evidence="2 5" id="KW-0812">Transmembrane</keyword>
<feature type="transmembrane region" description="Helical" evidence="5">
    <location>
        <begin position="95"/>
        <end position="112"/>
    </location>
</feature>
<reference evidence="7 8" key="1">
    <citation type="journal article" date="2021" name="Commun. Biol.">
        <title>The genome of Shorea leprosula (Dipterocarpaceae) highlights the ecological relevance of drought in aseasonal tropical rainforests.</title>
        <authorList>
            <person name="Ng K.K.S."/>
            <person name="Kobayashi M.J."/>
            <person name="Fawcett J.A."/>
            <person name="Hatakeyama M."/>
            <person name="Paape T."/>
            <person name="Ng C.H."/>
            <person name="Ang C.C."/>
            <person name="Tnah L.H."/>
            <person name="Lee C.T."/>
            <person name="Nishiyama T."/>
            <person name="Sese J."/>
            <person name="O'Brien M.J."/>
            <person name="Copetti D."/>
            <person name="Mohd Noor M.I."/>
            <person name="Ong R.C."/>
            <person name="Putra M."/>
            <person name="Sireger I.Z."/>
            <person name="Indrioko S."/>
            <person name="Kosugi Y."/>
            <person name="Izuno A."/>
            <person name="Isagi Y."/>
            <person name="Lee S.L."/>
            <person name="Shimizu K.K."/>
        </authorList>
    </citation>
    <scope>NUCLEOTIDE SEQUENCE [LARGE SCALE GENOMIC DNA]</scope>
    <source>
        <strain evidence="7">214</strain>
    </source>
</reference>
<comment type="subcellular location">
    <subcellularLocation>
        <location evidence="1">Membrane</location>
        <topology evidence="1">Multi-pass membrane protein</topology>
    </subcellularLocation>
</comment>
<evidence type="ECO:0000313" key="7">
    <source>
        <dbReference type="EMBL" id="GKV24974.1"/>
    </source>
</evidence>
<dbReference type="EMBL" id="BPVZ01000067">
    <property type="protein sequence ID" value="GKV24974.1"/>
    <property type="molecule type" value="Genomic_DNA"/>
</dbReference>
<dbReference type="Proteomes" id="UP001054252">
    <property type="component" value="Unassembled WGS sequence"/>
</dbReference>
<comment type="caution">
    <text evidence="7">The sequence shown here is derived from an EMBL/GenBank/DDBJ whole genome shotgun (WGS) entry which is preliminary data.</text>
</comment>
<keyword evidence="8" id="KW-1185">Reference proteome</keyword>
<dbReference type="PANTHER" id="PTHR34118:SF6">
    <property type="entry name" value="PROTEIN CONSERVED ONLY IN THE GREEN LINEAGE 160, CHLOROPLASTIC"/>
    <property type="match status" value="1"/>
</dbReference>
<proteinExistence type="predicted"/>
<sequence length="220" mass="24199">MRLDSLEVDLSKELTSPSKLVLEQSIGVATQTRGTMSQKWKSVPIQGEKEKWDRASMASTGGTNAMLWEISQPKGDPEELAAQSREQYFKLKKKLQILTLGIGGAGLVSAYVSYSPEVAASFGAGLLGSLVYMRMLGNSVDAIANKKKRLMRGGIAQPRLLVPVLLVMVFNRWNEILVPQYGLLHLELIPMLVGFFTYKIATFLQAVEEAIAIVGRKTQV</sequence>
<evidence type="ECO:0000256" key="3">
    <source>
        <dbReference type="ARBA" id="ARBA00022989"/>
    </source>
</evidence>
<feature type="domain" description="CGL160/ATPI" evidence="6">
    <location>
        <begin position="76"/>
        <end position="208"/>
    </location>
</feature>
<organism evidence="7 8">
    <name type="scientific">Rubroshorea leprosula</name>
    <dbReference type="NCBI Taxonomy" id="152421"/>
    <lineage>
        <taxon>Eukaryota</taxon>
        <taxon>Viridiplantae</taxon>
        <taxon>Streptophyta</taxon>
        <taxon>Embryophyta</taxon>
        <taxon>Tracheophyta</taxon>
        <taxon>Spermatophyta</taxon>
        <taxon>Magnoliopsida</taxon>
        <taxon>eudicotyledons</taxon>
        <taxon>Gunneridae</taxon>
        <taxon>Pentapetalae</taxon>
        <taxon>rosids</taxon>
        <taxon>malvids</taxon>
        <taxon>Malvales</taxon>
        <taxon>Dipterocarpaceae</taxon>
        <taxon>Rubroshorea</taxon>
    </lineage>
</organism>
<dbReference type="GO" id="GO:0016020">
    <property type="term" value="C:membrane"/>
    <property type="evidence" value="ECO:0007669"/>
    <property type="project" value="UniProtKB-SubCell"/>
</dbReference>
<evidence type="ECO:0000256" key="5">
    <source>
        <dbReference type="SAM" id="Phobius"/>
    </source>
</evidence>
<keyword evidence="3 5" id="KW-1133">Transmembrane helix</keyword>
<dbReference type="AlphaFoldDB" id="A0AAV5KKC7"/>
<evidence type="ECO:0000256" key="2">
    <source>
        <dbReference type="ARBA" id="ARBA00022692"/>
    </source>
</evidence>
<protein>
    <recommendedName>
        <fullName evidence="6">CGL160/ATPI domain-containing protein</fullName>
    </recommendedName>
</protein>
<dbReference type="InterPro" id="IPR056309">
    <property type="entry name" value="CGL160/ATPI_dom"/>
</dbReference>
<feature type="transmembrane region" description="Helical" evidence="5">
    <location>
        <begin position="118"/>
        <end position="135"/>
    </location>
</feature>
<evidence type="ECO:0000313" key="8">
    <source>
        <dbReference type="Proteomes" id="UP001054252"/>
    </source>
</evidence>
<name>A0AAV5KKC7_9ROSI</name>
<accession>A0AAV5KKC7</accession>